<evidence type="ECO:0000313" key="16">
    <source>
        <dbReference type="EMBL" id="HJF31133.1"/>
    </source>
</evidence>
<evidence type="ECO:0000256" key="12">
    <source>
        <dbReference type="PIRSR" id="PIRSR000382-2"/>
    </source>
</evidence>
<feature type="binding site" evidence="12">
    <location>
        <position position="669"/>
    </location>
    <ligand>
        <name>Zn(2+)</name>
        <dbReference type="ChEBI" id="CHEBI:29105"/>
        <label>1</label>
        <note>catalytic</note>
    </ligand>
</feature>
<dbReference type="GO" id="GO:0003871">
    <property type="term" value="F:5-methyltetrahydropteroyltriglutamate-homocysteine S-methyltransferase activity"/>
    <property type="evidence" value="ECO:0007669"/>
    <property type="project" value="UniProtKB-UniRule"/>
</dbReference>
<feature type="binding site" evidence="10">
    <location>
        <begin position="18"/>
        <end position="21"/>
    </location>
    <ligand>
        <name>5-methyltetrahydropteroyltri-L-glutamate</name>
        <dbReference type="ChEBI" id="CHEBI:58207"/>
    </ligand>
</feature>
<evidence type="ECO:0000256" key="8">
    <source>
        <dbReference type="ARBA" id="ARBA00022833"/>
    </source>
</evidence>
<dbReference type="GO" id="GO:0009086">
    <property type="term" value="P:methionine biosynthetic process"/>
    <property type="evidence" value="ECO:0007669"/>
    <property type="project" value="UniProtKB-UniRule"/>
</dbReference>
<evidence type="ECO:0000259" key="14">
    <source>
        <dbReference type="Pfam" id="PF01717"/>
    </source>
</evidence>
<evidence type="ECO:0000256" key="2">
    <source>
        <dbReference type="ARBA" id="ARBA00004681"/>
    </source>
</evidence>
<feature type="domain" description="Cobalamin-independent methionine synthase MetE C-terminal/archaeal" evidence="14">
    <location>
        <begin position="430"/>
        <end position="752"/>
    </location>
</feature>
<comment type="similarity">
    <text evidence="3 10">Belongs to the vitamin-B12 independent methionine synthase family.</text>
</comment>
<keyword evidence="6 10" id="KW-0808">Transferase</keyword>
<feature type="binding site" evidence="10">
    <location>
        <position position="645"/>
    </location>
    <ligand>
        <name>Zn(2+)</name>
        <dbReference type="ChEBI" id="CHEBI:29105"/>
        <note>catalytic</note>
    </ligand>
</feature>
<comment type="cofactor">
    <cofactor evidence="12">
        <name>Zn(2+)</name>
        <dbReference type="ChEBI" id="CHEBI:29105"/>
    </cofactor>
    <text evidence="12">Binds 2 Zn(2+) ions per subunit.</text>
</comment>
<dbReference type="InterPro" id="IPR002629">
    <property type="entry name" value="Met_Synth_C/arc"/>
</dbReference>
<feature type="binding site" evidence="11">
    <location>
        <position position="119"/>
    </location>
    <ligand>
        <name>5-methyltetrahydropteroyltri-L-glutamate</name>
        <dbReference type="ChEBI" id="CHEBI:58207"/>
    </ligand>
</feature>
<comment type="pathway">
    <text evidence="2 10">Amino-acid biosynthesis; L-methionine biosynthesis via de novo pathway; L-methionine from L-homocysteine (MetE route): step 1/1.</text>
</comment>
<dbReference type="CDD" id="cd03312">
    <property type="entry name" value="CIMS_N_terminal_like"/>
    <property type="match status" value="1"/>
</dbReference>
<feature type="binding site" evidence="12">
    <location>
        <position position="730"/>
    </location>
    <ligand>
        <name>Zn(2+)</name>
        <dbReference type="ChEBI" id="CHEBI:29105"/>
        <label>1</label>
        <note>catalytic</note>
    </ligand>
</feature>
<protein>
    <recommendedName>
        <fullName evidence="10">5-methyltetrahydropteroyltriglutamate--homocysteine methyltransferase</fullName>
        <ecNumber evidence="10">2.1.1.14</ecNumber>
    </recommendedName>
    <alternativeName>
        <fullName evidence="10">Cobalamin-independent methionine synthase</fullName>
    </alternativeName>
    <alternativeName>
        <fullName evidence="10">Methionine synthase, vitamin-B12 independent isozyme</fullName>
    </alternativeName>
</protein>
<feature type="binding site" evidence="10 11">
    <location>
        <begin position="435"/>
        <end position="437"/>
    </location>
    <ligand>
        <name>L-methionine</name>
        <dbReference type="ChEBI" id="CHEBI:57844"/>
    </ligand>
</feature>
<dbReference type="SUPFAM" id="SSF51726">
    <property type="entry name" value="UROD/MetE-like"/>
    <property type="match status" value="2"/>
</dbReference>
<feature type="binding site" evidence="12">
    <location>
        <position position="645"/>
    </location>
    <ligand>
        <name>Zn(2+)</name>
        <dbReference type="ChEBI" id="CHEBI:29105"/>
        <label>1</label>
        <note>catalytic</note>
    </ligand>
</feature>
<feature type="binding site" evidence="10 11">
    <location>
        <begin position="519"/>
        <end position="520"/>
    </location>
    <ligand>
        <name>5-methyltetrahydropteroyltri-L-glutamate</name>
        <dbReference type="ChEBI" id="CHEBI:58207"/>
    </ligand>
</feature>
<keyword evidence="8 10" id="KW-0862">Zinc</keyword>
<proteinExistence type="inferred from homology"/>
<feature type="binding site" evidence="10 11">
    <location>
        <position position="603"/>
    </location>
    <ligand>
        <name>L-methionine</name>
        <dbReference type="ChEBI" id="CHEBI:57844"/>
    </ligand>
</feature>
<feature type="binding site" evidence="10">
    <location>
        <position position="669"/>
    </location>
    <ligand>
        <name>Zn(2+)</name>
        <dbReference type="ChEBI" id="CHEBI:29105"/>
        <note>catalytic</note>
    </ligand>
</feature>
<dbReference type="GO" id="GO:0032259">
    <property type="term" value="P:methylation"/>
    <property type="evidence" value="ECO:0007669"/>
    <property type="project" value="UniProtKB-KW"/>
</dbReference>
<feature type="binding site" evidence="11">
    <location>
        <position position="21"/>
    </location>
    <ligand>
        <name>5-methyltetrahydropteroyltri-L-glutamate</name>
        <dbReference type="ChEBI" id="CHEBI:58207"/>
    </ligand>
</feature>
<evidence type="ECO:0000256" key="7">
    <source>
        <dbReference type="ARBA" id="ARBA00022723"/>
    </source>
</evidence>
<dbReference type="EC" id="2.1.1.14" evidence="10"/>
<keyword evidence="4 10" id="KW-0489">Methyltransferase</keyword>
<feature type="binding site" evidence="10 11">
    <location>
        <position position="488"/>
    </location>
    <ligand>
        <name>L-methionine</name>
        <dbReference type="ChEBI" id="CHEBI:57844"/>
    </ligand>
</feature>
<dbReference type="Pfam" id="PF08267">
    <property type="entry name" value="Meth_synt_1"/>
    <property type="match status" value="1"/>
</dbReference>
<keyword evidence="5 10" id="KW-0028">Amino-acid biosynthesis</keyword>
<keyword evidence="9 10" id="KW-0486">Methionine biosynthesis</keyword>
<organism evidence="16 17">
    <name type="scientific">Sporosarcina psychrophila</name>
    <name type="common">Bacillus psychrophilus</name>
    <dbReference type="NCBI Taxonomy" id="1476"/>
    <lineage>
        <taxon>Bacteria</taxon>
        <taxon>Bacillati</taxon>
        <taxon>Bacillota</taxon>
        <taxon>Bacilli</taxon>
        <taxon>Bacillales</taxon>
        <taxon>Caryophanaceae</taxon>
        <taxon>Sporosarcina</taxon>
    </lineage>
</organism>
<dbReference type="GO" id="GO:0008270">
    <property type="term" value="F:zinc ion binding"/>
    <property type="evidence" value="ECO:0007669"/>
    <property type="project" value="InterPro"/>
</dbReference>
<feature type="binding site" evidence="12">
    <location>
        <position position="647"/>
    </location>
    <ligand>
        <name>Zn(2+)</name>
        <dbReference type="ChEBI" id="CHEBI:29105"/>
        <label>1</label>
        <note>catalytic</note>
    </ligand>
</feature>
<dbReference type="InterPro" id="IPR038071">
    <property type="entry name" value="UROD/MetE-like_sf"/>
</dbReference>
<dbReference type="InterPro" id="IPR013215">
    <property type="entry name" value="Cbl-indep_Met_Synth_N"/>
</dbReference>
<feature type="binding site" evidence="10">
    <location>
        <position position="609"/>
    </location>
    <ligand>
        <name>5-methyltetrahydropteroyltri-L-glutamate</name>
        <dbReference type="ChEBI" id="CHEBI:58207"/>
    </ligand>
</feature>
<dbReference type="PANTHER" id="PTHR30519">
    <property type="entry name" value="5-METHYLTETRAHYDROPTEROYLTRIGLUTAMATE--HOMOCYSTEINE METHYLTRANSFERASE"/>
    <property type="match status" value="1"/>
</dbReference>
<dbReference type="NCBIfam" id="NF003556">
    <property type="entry name" value="PRK05222.1"/>
    <property type="match status" value="1"/>
</dbReference>
<dbReference type="NCBIfam" id="TIGR01371">
    <property type="entry name" value="met_syn_B12ind"/>
    <property type="match status" value="1"/>
</dbReference>
<feature type="binding site" evidence="10 11">
    <location>
        <begin position="435"/>
        <end position="437"/>
    </location>
    <ligand>
        <name>L-homocysteine</name>
        <dbReference type="ChEBI" id="CHEBI:58199"/>
    </ligand>
</feature>
<dbReference type="EMBL" id="DYWT01000086">
    <property type="protein sequence ID" value="HJF31133.1"/>
    <property type="molecule type" value="Genomic_DNA"/>
</dbReference>
<evidence type="ECO:0000313" key="17">
    <source>
        <dbReference type="Proteomes" id="UP000698173"/>
    </source>
</evidence>
<gene>
    <name evidence="10 16" type="primary">metE</name>
    <name evidence="16" type="ORF">K8V56_05045</name>
</gene>
<feature type="binding site" evidence="10 11">
    <location>
        <position position="565"/>
    </location>
    <ligand>
        <name>5-methyltetrahydropteroyltri-L-glutamate</name>
        <dbReference type="ChEBI" id="CHEBI:58207"/>
    </ligand>
</feature>
<feature type="active site" description="Proton donor" evidence="10 13">
    <location>
        <position position="698"/>
    </location>
</feature>
<name>A0A921FWS0_SPOPS</name>
<dbReference type="AlphaFoldDB" id="A0A921FWS0"/>
<evidence type="ECO:0000259" key="15">
    <source>
        <dbReference type="Pfam" id="PF08267"/>
    </source>
</evidence>
<keyword evidence="10" id="KW-0677">Repeat</keyword>
<comment type="function">
    <text evidence="1 10">Catalyzes the transfer of a methyl group from 5-methyltetrahydrofolate to homocysteine resulting in methionine formation.</text>
</comment>
<evidence type="ECO:0000256" key="13">
    <source>
        <dbReference type="PIRSR" id="PIRSR000382-3"/>
    </source>
</evidence>
<dbReference type="PIRSF" id="PIRSF000382">
    <property type="entry name" value="MeTrfase_B12_ind"/>
    <property type="match status" value="1"/>
</dbReference>
<evidence type="ECO:0000256" key="6">
    <source>
        <dbReference type="ARBA" id="ARBA00022679"/>
    </source>
</evidence>
<evidence type="ECO:0000256" key="5">
    <source>
        <dbReference type="ARBA" id="ARBA00022605"/>
    </source>
</evidence>
<sequence>MVKVQSSNNGYPRIGGKREWKRALESFWNGSISEEELLKITQELRLDSLRKQKEFGIDLIPVGDFSLYDHVLDNSIMFGVVPKRFAYAGGKVPLDTYFAIARGTKDAVASEMTKWFNTNYHYIVPELEGVKPKLVENRPLAFYKEAKEKLGIEGKPVLLGPVTYIKLAKSFGEENFPTLLKQFTPLYIEVLKELEEAGVEWVQIDEPILTSKLSKEDFEHVQQAYAEIHEAVPTLKIILQTYFEKVANYEAVAALPVQGLGLDFVHGDSLELLQKYGFPKDKVLAAGVIDGRNVWRADLDSKLTVLEEIQAFVEKERLIVQPSASLLHVPVSTQPEEKLDSIIKGGLSFADEKLAEIVILSKGVHEGTETIATELEESRDALTRLNNSKYRQNVEVKETIEKLTEQDVNRSLPFAERIIEQQQRFKLPLLPTTTIGSLPQTPEVRQTRSKWRKGEITNQAYEQFIKDQIDKWIEIQEAIGIDVLVHGEFERTDMVEYFGEKFEGFAVSQFGWVQSYGSRCVKPPLILGDVAFSQPITVKESVYAQSLTTKPLKGMLTGPVTILNWSFVRDDIPRFDVLNQIAFALRQEIEELEKNGIRMIQVDEPALREGLPLDPEKKDSYLDAAVYAFKLATASVENDTQIHTHMCYSEFSGIIQSISALDADVISIETSRSHGEIIAAFENNTYDKEIGLGVYDIHSPRVPSKEEMKQNINRALKTINPNQFWINPDCGLKTRKEEETIEGLKVMVAAAKEVRESQLVAQKN</sequence>
<feature type="binding site" evidence="10">
    <location>
        <position position="730"/>
    </location>
    <ligand>
        <name>Zn(2+)</name>
        <dbReference type="ChEBI" id="CHEBI:29105"/>
        <note>catalytic</note>
    </ligand>
</feature>
<evidence type="ECO:0000256" key="1">
    <source>
        <dbReference type="ARBA" id="ARBA00002777"/>
    </source>
</evidence>
<comment type="cofactor">
    <cofactor evidence="10">
        <name>Zn(2+)</name>
        <dbReference type="ChEBI" id="CHEBI:29105"/>
    </cofactor>
    <text evidence="10">Binds 1 zinc ion per subunit.</text>
</comment>
<feature type="binding site" evidence="10 11">
    <location>
        <position position="603"/>
    </location>
    <ligand>
        <name>L-homocysteine</name>
        <dbReference type="ChEBI" id="CHEBI:58199"/>
    </ligand>
</feature>
<accession>A0A921FWS0</accession>
<reference evidence="16" key="2">
    <citation type="submission" date="2021-09" db="EMBL/GenBank/DDBJ databases">
        <authorList>
            <person name="Gilroy R."/>
        </authorList>
    </citation>
    <scope>NUCLEOTIDE SEQUENCE</scope>
    <source>
        <strain evidence="16">CHK171-7178</strain>
    </source>
</reference>
<reference evidence="16" key="1">
    <citation type="journal article" date="2021" name="PeerJ">
        <title>Extensive microbial diversity within the chicken gut microbiome revealed by metagenomics and culture.</title>
        <authorList>
            <person name="Gilroy R."/>
            <person name="Ravi A."/>
            <person name="Getino M."/>
            <person name="Pursley I."/>
            <person name="Horton D.L."/>
            <person name="Alikhan N.F."/>
            <person name="Baker D."/>
            <person name="Gharbi K."/>
            <person name="Hall N."/>
            <person name="Watson M."/>
            <person name="Adriaenssens E.M."/>
            <person name="Foster-Nyarko E."/>
            <person name="Jarju S."/>
            <person name="Secka A."/>
            <person name="Antonio M."/>
            <person name="Oren A."/>
            <person name="Chaudhuri R.R."/>
            <person name="La Ragione R."/>
            <person name="Hildebrand F."/>
            <person name="Pallen M.J."/>
        </authorList>
    </citation>
    <scope>NUCLEOTIDE SEQUENCE</scope>
    <source>
        <strain evidence="16">CHK171-7178</strain>
    </source>
</reference>
<evidence type="ECO:0000256" key="10">
    <source>
        <dbReference type="HAMAP-Rule" id="MF_00172"/>
    </source>
</evidence>
<feature type="domain" description="Cobalamin-independent methionine synthase MetE N-terminal" evidence="15">
    <location>
        <begin position="6"/>
        <end position="312"/>
    </location>
</feature>
<dbReference type="InterPro" id="IPR006276">
    <property type="entry name" value="Cobalamin-indep_Met_synthase"/>
</dbReference>
<comment type="caution">
    <text evidence="16">The sequence shown here is derived from an EMBL/GenBank/DDBJ whole genome shotgun (WGS) entry which is preliminary data.</text>
</comment>
<evidence type="ECO:0000256" key="3">
    <source>
        <dbReference type="ARBA" id="ARBA00009553"/>
    </source>
</evidence>
<dbReference type="CDD" id="cd03311">
    <property type="entry name" value="CIMS_C_terminal_like"/>
    <property type="match status" value="1"/>
</dbReference>
<evidence type="ECO:0000256" key="11">
    <source>
        <dbReference type="PIRSR" id="PIRSR000382-1"/>
    </source>
</evidence>
<evidence type="ECO:0000256" key="9">
    <source>
        <dbReference type="ARBA" id="ARBA00023167"/>
    </source>
</evidence>
<dbReference type="Proteomes" id="UP000698173">
    <property type="component" value="Unassembled WGS sequence"/>
</dbReference>
<evidence type="ECO:0000256" key="4">
    <source>
        <dbReference type="ARBA" id="ARBA00022603"/>
    </source>
</evidence>
<comment type="catalytic activity">
    <reaction evidence="10">
        <text>5-methyltetrahydropteroyltri-L-glutamate + L-homocysteine = tetrahydropteroyltri-L-glutamate + L-methionine</text>
        <dbReference type="Rhea" id="RHEA:21196"/>
        <dbReference type="ChEBI" id="CHEBI:57844"/>
        <dbReference type="ChEBI" id="CHEBI:58140"/>
        <dbReference type="ChEBI" id="CHEBI:58199"/>
        <dbReference type="ChEBI" id="CHEBI:58207"/>
        <dbReference type="EC" id="2.1.1.14"/>
    </reaction>
</comment>
<feature type="binding site" evidence="10">
    <location>
        <position position="647"/>
    </location>
    <ligand>
        <name>Zn(2+)</name>
        <dbReference type="ChEBI" id="CHEBI:29105"/>
        <note>catalytic</note>
    </ligand>
</feature>
<keyword evidence="7 10" id="KW-0479">Metal-binding</keyword>
<dbReference type="Gene3D" id="3.20.20.210">
    <property type="match status" value="2"/>
</dbReference>
<dbReference type="HAMAP" id="MF_00172">
    <property type="entry name" value="Meth_synth"/>
    <property type="match status" value="1"/>
</dbReference>
<feature type="binding site" evidence="10">
    <location>
        <position position="488"/>
    </location>
    <ligand>
        <name>L-homocysteine</name>
        <dbReference type="ChEBI" id="CHEBI:58199"/>
    </ligand>
</feature>
<feature type="binding site" evidence="10">
    <location>
        <position position="114"/>
    </location>
    <ligand>
        <name>5-methyltetrahydropteroyltri-L-glutamate</name>
        <dbReference type="ChEBI" id="CHEBI:58207"/>
    </ligand>
</feature>
<dbReference type="Pfam" id="PF01717">
    <property type="entry name" value="Meth_synt_2"/>
    <property type="match status" value="1"/>
</dbReference>